<keyword evidence="1" id="KW-0723">Serine/threonine-protein kinase</keyword>
<dbReference type="AlphaFoldDB" id="A0A9D3SVU7"/>
<keyword evidence="2" id="KW-0808">Transferase</keyword>
<dbReference type="GO" id="GO:0004713">
    <property type="term" value="F:protein tyrosine kinase activity"/>
    <property type="evidence" value="ECO:0007669"/>
    <property type="project" value="TreeGrafter"/>
</dbReference>
<protein>
    <recommendedName>
        <fullName evidence="6">Protein kinase domain-containing protein</fullName>
    </recommendedName>
</protein>
<dbReference type="PANTHER" id="PTHR24058">
    <property type="entry name" value="DUAL SPECIFICITY PROTEIN KINASE"/>
    <property type="match status" value="1"/>
</dbReference>
<dbReference type="EMBL" id="JAHKSW010000004">
    <property type="protein sequence ID" value="KAG7333108.1"/>
    <property type="molecule type" value="Genomic_DNA"/>
</dbReference>
<keyword evidence="5" id="KW-0067">ATP-binding</keyword>
<dbReference type="GO" id="GO:0005737">
    <property type="term" value="C:cytoplasm"/>
    <property type="evidence" value="ECO:0007669"/>
    <property type="project" value="TreeGrafter"/>
</dbReference>
<dbReference type="PROSITE" id="PS50011">
    <property type="entry name" value="PROTEIN_KINASE_DOM"/>
    <property type="match status" value="1"/>
</dbReference>
<evidence type="ECO:0000313" key="8">
    <source>
        <dbReference type="Proteomes" id="UP000824219"/>
    </source>
</evidence>
<dbReference type="GO" id="GO:0004674">
    <property type="term" value="F:protein serine/threonine kinase activity"/>
    <property type="evidence" value="ECO:0007669"/>
    <property type="project" value="UniProtKB-KW"/>
</dbReference>
<keyword evidence="3" id="KW-0547">Nucleotide-binding</keyword>
<dbReference type="InterPro" id="IPR000719">
    <property type="entry name" value="Prot_kinase_dom"/>
</dbReference>
<evidence type="ECO:0000256" key="1">
    <source>
        <dbReference type="ARBA" id="ARBA00022527"/>
    </source>
</evidence>
<name>A0A9D3SVU7_9TELE</name>
<dbReference type="Gene3D" id="1.10.510.10">
    <property type="entry name" value="Transferase(Phosphotransferase) domain 1"/>
    <property type="match status" value="1"/>
</dbReference>
<evidence type="ECO:0000313" key="7">
    <source>
        <dbReference type="EMBL" id="KAG7333108.1"/>
    </source>
</evidence>
<gene>
    <name evidence="7" type="ORF">KOW79_003243</name>
</gene>
<dbReference type="Proteomes" id="UP000824219">
    <property type="component" value="Linkage Group LG04"/>
</dbReference>
<keyword evidence="8" id="KW-1185">Reference proteome</keyword>
<dbReference type="PANTHER" id="PTHR24058:SF46">
    <property type="entry name" value="HOMEODOMAIN-INTERACTING PROTEIN KINASE 4"/>
    <property type="match status" value="1"/>
</dbReference>
<evidence type="ECO:0000256" key="2">
    <source>
        <dbReference type="ARBA" id="ARBA00022679"/>
    </source>
</evidence>
<dbReference type="GO" id="GO:0005524">
    <property type="term" value="F:ATP binding"/>
    <property type="evidence" value="ECO:0007669"/>
    <property type="project" value="UniProtKB-KW"/>
</dbReference>
<dbReference type="SMART" id="SM00220">
    <property type="entry name" value="S_TKc"/>
    <property type="match status" value="1"/>
</dbReference>
<dbReference type="OrthoDB" id="437530at2759"/>
<comment type="caution">
    <text evidence="7">The sequence shown here is derived from an EMBL/GenBank/DDBJ whole genome shotgun (WGS) entry which is preliminary data.</text>
</comment>
<dbReference type="GO" id="GO:0005634">
    <property type="term" value="C:nucleus"/>
    <property type="evidence" value="ECO:0007669"/>
    <property type="project" value="TreeGrafter"/>
</dbReference>
<proteinExistence type="predicted"/>
<evidence type="ECO:0000256" key="4">
    <source>
        <dbReference type="ARBA" id="ARBA00022777"/>
    </source>
</evidence>
<dbReference type="InterPro" id="IPR011009">
    <property type="entry name" value="Kinase-like_dom_sf"/>
</dbReference>
<dbReference type="Pfam" id="PF00069">
    <property type="entry name" value="Pkinase"/>
    <property type="match status" value="1"/>
</dbReference>
<sequence length="309" mass="35835">MLEKNLYKLQMENGFRPLPVRNIRTITCQMLTALDKLRKLSIIPDGADLKLENIMTVNQQRFPFRVKLIDFGSSSIFSDVRFVKEPYIQSRFYRAPEILLGLPFCEKLDMWSLGCVMAELYLGWPLYPGVNELEVRYICETQGLPHSHLLNMATKTNLFFQLAKDQHCALAWELRPSVQGPNGEINERRKYIFSSLDQLCNINITKDNKTFCSQDEAAEITDRQHMVELIKRMLAFISHQRINPAASLRHSFITLTHLDSPDTQSYYDPSLQELQKALIQTPSTGHRMKKSDLKAEVVIHYGIHKLLYR</sequence>
<accession>A0A9D3SVU7</accession>
<reference evidence="7 8" key="1">
    <citation type="submission" date="2021-06" db="EMBL/GenBank/DDBJ databases">
        <title>Chromosome-level genome assembly of the red-tail catfish (Hemibagrus wyckioides).</title>
        <authorList>
            <person name="Shao F."/>
        </authorList>
    </citation>
    <scope>NUCLEOTIDE SEQUENCE [LARGE SCALE GENOMIC DNA]</scope>
    <source>
        <strain evidence="7">EC202008001</strain>
        <tissue evidence="7">Blood</tissue>
    </source>
</reference>
<evidence type="ECO:0000256" key="5">
    <source>
        <dbReference type="ARBA" id="ARBA00022840"/>
    </source>
</evidence>
<dbReference type="InterPro" id="IPR050494">
    <property type="entry name" value="Ser_Thr_dual-spec_kinase"/>
</dbReference>
<feature type="domain" description="Protein kinase" evidence="6">
    <location>
        <begin position="1"/>
        <end position="253"/>
    </location>
</feature>
<dbReference type="SUPFAM" id="SSF56112">
    <property type="entry name" value="Protein kinase-like (PK-like)"/>
    <property type="match status" value="1"/>
</dbReference>
<keyword evidence="4" id="KW-0418">Kinase</keyword>
<evidence type="ECO:0000259" key="6">
    <source>
        <dbReference type="PROSITE" id="PS50011"/>
    </source>
</evidence>
<evidence type="ECO:0000256" key="3">
    <source>
        <dbReference type="ARBA" id="ARBA00022741"/>
    </source>
</evidence>
<organism evidence="7 8">
    <name type="scientific">Hemibagrus wyckioides</name>
    <dbReference type="NCBI Taxonomy" id="337641"/>
    <lineage>
        <taxon>Eukaryota</taxon>
        <taxon>Metazoa</taxon>
        <taxon>Chordata</taxon>
        <taxon>Craniata</taxon>
        <taxon>Vertebrata</taxon>
        <taxon>Euteleostomi</taxon>
        <taxon>Actinopterygii</taxon>
        <taxon>Neopterygii</taxon>
        <taxon>Teleostei</taxon>
        <taxon>Ostariophysi</taxon>
        <taxon>Siluriformes</taxon>
        <taxon>Bagridae</taxon>
        <taxon>Hemibagrus</taxon>
    </lineage>
</organism>